<evidence type="ECO:0000256" key="3">
    <source>
        <dbReference type="ARBA" id="ARBA00022989"/>
    </source>
</evidence>
<evidence type="ECO:0000256" key="2">
    <source>
        <dbReference type="ARBA" id="ARBA00022692"/>
    </source>
</evidence>
<dbReference type="GO" id="GO:0016020">
    <property type="term" value="C:membrane"/>
    <property type="evidence" value="ECO:0007669"/>
    <property type="project" value="UniProtKB-SubCell"/>
</dbReference>
<dbReference type="GeneID" id="25979719"/>
<reference evidence="6 7" key="1">
    <citation type="journal article" date="2011" name="Proc. Natl. Acad. Sci. U.S.A.">
        <title>Genome and transcriptome analyses of the mountain pine beetle-fungal symbiont Grosmannia clavigera, a lodgepole pine pathogen.</title>
        <authorList>
            <person name="DiGuistini S."/>
            <person name="Wang Y."/>
            <person name="Liao N.Y."/>
            <person name="Taylor G."/>
            <person name="Tanguay P."/>
            <person name="Feau N."/>
            <person name="Henrissat B."/>
            <person name="Chan S.K."/>
            <person name="Hesse-Orce U."/>
            <person name="Alamouti S.M."/>
            <person name="Tsui C.K.M."/>
            <person name="Docking R.T."/>
            <person name="Levasseur A."/>
            <person name="Haridas S."/>
            <person name="Robertson G."/>
            <person name="Birol I."/>
            <person name="Holt R.A."/>
            <person name="Marra M.A."/>
            <person name="Hamelin R.C."/>
            <person name="Hirst M."/>
            <person name="Jones S.J.M."/>
            <person name="Bohlmann J."/>
            <person name="Breuil C."/>
        </authorList>
    </citation>
    <scope>NUCLEOTIDE SEQUENCE [LARGE SCALE GENOMIC DNA]</scope>
    <source>
        <strain evidence="7">kw1407 / UAMH 11150</strain>
    </source>
</reference>
<sequence length="149" mass="15961">MSIITLELPASYGYVLLTATASFFVNSYHSITTGKVRKAAEVPYPVAYVPTEVATTGSAAYKFNCAQKAHANFTENHTSFLGALLISGLRFPLVSAGLGACWVASRVLYCRGYVKSGPKGRMTGAGASLFDLVLKFVALYTSVTFILEK</sequence>
<dbReference type="InterPro" id="IPR023352">
    <property type="entry name" value="MAPEG-like_dom_sf"/>
</dbReference>
<dbReference type="HOGENOM" id="CLU_110291_1_2_1"/>
<evidence type="ECO:0000313" key="7">
    <source>
        <dbReference type="Proteomes" id="UP000007796"/>
    </source>
</evidence>
<keyword evidence="6" id="KW-0808">Transferase</keyword>
<dbReference type="InterPro" id="IPR001129">
    <property type="entry name" value="Membr-assoc_MAPEG"/>
</dbReference>
<keyword evidence="2 5" id="KW-0812">Transmembrane</keyword>
<feature type="transmembrane region" description="Helical" evidence="5">
    <location>
        <begin position="12"/>
        <end position="31"/>
    </location>
</feature>
<dbReference type="PANTHER" id="PTHR10250">
    <property type="entry name" value="MICROSOMAL GLUTATHIONE S-TRANSFERASE"/>
    <property type="match status" value="1"/>
</dbReference>
<dbReference type="PANTHER" id="PTHR10250:SF26">
    <property type="entry name" value="GLUTATHIONE S-TRANSFERASE 3, MITOCHONDRIAL"/>
    <property type="match status" value="1"/>
</dbReference>
<dbReference type="GO" id="GO:0004364">
    <property type="term" value="F:glutathione transferase activity"/>
    <property type="evidence" value="ECO:0007669"/>
    <property type="project" value="TreeGrafter"/>
</dbReference>
<keyword evidence="4 5" id="KW-0472">Membrane</keyword>
<dbReference type="eggNOG" id="ENOG502S4E5">
    <property type="taxonomic scope" value="Eukaryota"/>
</dbReference>
<feature type="transmembrane region" description="Helical" evidence="5">
    <location>
        <begin position="125"/>
        <end position="147"/>
    </location>
</feature>
<dbReference type="RefSeq" id="XP_014170840.1">
    <property type="nucleotide sequence ID" value="XM_014315365.1"/>
</dbReference>
<evidence type="ECO:0000256" key="1">
    <source>
        <dbReference type="ARBA" id="ARBA00004141"/>
    </source>
</evidence>
<organism evidence="7">
    <name type="scientific">Grosmannia clavigera (strain kw1407 / UAMH 11150)</name>
    <name type="common">Blue stain fungus</name>
    <name type="synonym">Graphiocladiella clavigera</name>
    <dbReference type="NCBI Taxonomy" id="655863"/>
    <lineage>
        <taxon>Eukaryota</taxon>
        <taxon>Fungi</taxon>
        <taxon>Dikarya</taxon>
        <taxon>Ascomycota</taxon>
        <taxon>Pezizomycotina</taxon>
        <taxon>Sordariomycetes</taxon>
        <taxon>Sordariomycetidae</taxon>
        <taxon>Ophiostomatales</taxon>
        <taxon>Ophiostomataceae</taxon>
        <taxon>Leptographium</taxon>
    </lineage>
</organism>
<dbReference type="Proteomes" id="UP000007796">
    <property type="component" value="Unassembled WGS sequence"/>
</dbReference>
<protein>
    <submittedName>
        <fullName evidence="6">Microsomal glutathione s-transferase</fullName>
    </submittedName>
</protein>
<gene>
    <name evidence="6" type="ORF">CMQ_6300</name>
</gene>
<dbReference type="Pfam" id="PF01124">
    <property type="entry name" value="MAPEG"/>
    <property type="match status" value="1"/>
</dbReference>
<evidence type="ECO:0000256" key="4">
    <source>
        <dbReference type="ARBA" id="ARBA00023136"/>
    </source>
</evidence>
<proteinExistence type="predicted"/>
<comment type="subcellular location">
    <subcellularLocation>
        <location evidence="1">Membrane</location>
        <topology evidence="1">Multi-pass membrane protein</topology>
    </subcellularLocation>
</comment>
<name>F0XM86_GROCL</name>
<dbReference type="GO" id="GO:0004602">
    <property type="term" value="F:glutathione peroxidase activity"/>
    <property type="evidence" value="ECO:0007669"/>
    <property type="project" value="TreeGrafter"/>
</dbReference>
<dbReference type="InterPro" id="IPR050997">
    <property type="entry name" value="MAPEG"/>
</dbReference>
<keyword evidence="7" id="KW-1185">Reference proteome</keyword>
<evidence type="ECO:0000313" key="6">
    <source>
        <dbReference type="EMBL" id="EFX01358.1"/>
    </source>
</evidence>
<dbReference type="SUPFAM" id="SSF161084">
    <property type="entry name" value="MAPEG domain-like"/>
    <property type="match status" value="1"/>
</dbReference>
<dbReference type="AlphaFoldDB" id="F0XM86"/>
<evidence type="ECO:0000256" key="5">
    <source>
        <dbReference type="SAM" id="Phobius"/>
    </source>
</evidence>
<dbReference type="STRING" id="655863.F0XM86"/>
<dbReference type="GO" id="GO:0005783">
    <property type="term" value="C:endoplasmic reticulum"/>
    <property type="evidence" value="ECO:0007669"/>
    <property type="project" value="TreeGrafter"/>
</dbReference>
<dbReference type="EMBL" id="GL629794">
    <property type="protein sequence ID" value="EFX01358.1"/>
    <property type="molecule type" value="Genomic_DNA"/>
</dbReference>
<keyword evidence="3 5" id="KW-1133">Transmembrane helix</keyword>
<dbReference type="GO" id="GO:0005635">
    <property type="term" value="C:nuclear envelope"/>
    <property type="evidence" value="ECO:0007669"/>
    <property type="project" value="TreeGrafter"/>
</dbReference>
<accession>F0XM86</accession>
<dbReference type="Gene3D" id="1.20.120.550">
    <property type="entry name" value="Membrane associated eicosanoid/glutathione metabolism-like domain"/>
    <property type="match status" value="1"/>
</dbReference>
<feature type="transmembrane region" description="Helical" evidence="5">
    <location>
        <begin position="80"/>
        <end position="104"/>
    </location>
</feature>
<dbReference type="InParanoid" id="F0XM86"/>
<dbReference type="OrthoDB" id="410651at2759"/>